<dbReference type="Pfam" id="PF00581">
    <property type="entry name" value="Rhodanese"/>
    <property type="match status" value="1"/>
</dbReference>
<evidence type="ECO:0000313" key="2">
    <source>
        <dbReference type="EMBL" id="MFC3927471.1"/>
    </source>
</evidence>
<evidence type="ECO:0000259" key="1">
    <source>
        <dbReference type="PROSITE" id="PS50206"/>
    </source>
</evidence>
<keyword evidence="3" id="KW-1185">Reference proteome</keyword>
<dbReference type="Proteomes" id="UP001595807">
    <property type="component" value="Unassembled WGS sequence"/>
</dbReference>
<dbReference type="InterPro" id="IPR050229">
    <property type="entry name" value="GlpE_sulfurtransferase"/>
</dbReference>
<dbReference type="RefSeq" id="WP_380425071.1">
    <property type="nucleotide sequence ID" value="NZ_JBHRZV010000014.1"/>
</dbReference>
<feature type="domain" description="Rhodanese" evidence="1">
    <location>
        <begin position="14"/>
        <end position="98"/>
    </location>
</feature>
<dbReference type="InterPro" id="IPR036873">
    <property type="entry name" value="Rhodanese-like_dom_sf"/>
</dbReference>
<dbReference type="SMART" id="SM00450">
    <property type="entry name" value="RHOD"/>
    <property type="match status" value="1"/>
</dbReference>
<dbReference type="PANTHER" id="PTHR43031">
    <property type="entry name" value="FAD-DEPENDENT OXIDOREDUCTASE"/>
    <property type="match status" value="1"/>
</dbReference>
<name>A0ABV8CUD7_9STRE</name>
<dbReference type="InterPro" id="IPR001307">
    <property type="entry name" value="Thiosulphate_STrfase_CS"/>
</dbReference>
<dbReference type="Gene3D" id="3.40.250.10">
    <property type="entry name" value="Rhodanese-like domain"/>
    <property type="match status" value="1"/>
</dbReference>
<dbReference type="InterPro" id="IPR001763">
    <property type="entry name" value="Rhodanese-like_dom"/>
</dbReference>
<sequence>MKEISIDTLQSLMAGGEVPLIDVREVDEYEAGHVPGAVNFPLSQLEQTYAQLDKGTAYHVICQMGGRSAKAVAFLEEKGYDVTNVVGGTQAYPDSLEK</sequence>
<accession>A0ABV8CUD7</accession>
<evidence type="ECO:0000313" key="3">
    <source>
        <dbReference type="Proteomes" id="UP001595807"/>
    </source>
</evidence>
<gene>
    <name evidence="2" type="ORF">ACFORF_02335</name>
</gene>
<dbReference type="EMBL" id="JBHRZV010000014">
    <property type="protein sequence ID" value="MFC3927471.1"/>
    <property type="molecule type" value="Genomic_DNA"/>
</dbReference>
<organism evidence="2 3">
    <name type="scientific">Streptococcus caprae</name>
    <dbReference type="NCBI Taxonomy" id="1640501"/>
    <lineage>
        <taxon>Bacteria</taxon>
        <taxon>Bacillati</taxon>
        <taxon>Bacillota</taxon>
        <taxon>Bacilli</taxon>
        <taxon>Lactobacillales</taxon>
        <taxon>Streptococcaceae</taxon>
        <taxon>Streptococcus</taxon>
    </lineage>
</organism>
<proteinExistence type="predicted"/>
<dbReference type="SUPFAM" id="SSF52821">
    <property type="entry name" value="Rhodanese/Cell cycle control phosphatase"/>
    <property type="match status" value="1"/>
</dbReference>
<reference evidence="3" key="1">
    <citation type="journal article" date="2019" name="Int. J. Syst. Evol. Microbiol.">
        <title>The Global Catalogue of Microorganisms (GCM) 10K type strain sequencing project: providing services to taxonomists for standard genome sequencing and annotation.</title>
        <authorList>
            <consortium name="The Broad Institute Genomics Platform"/>
            <consortium name="The Broad Institute Genome Sequencing Center for Infectious Disease"/>
            <person name="Wu L."/>
            <person name="Ma J."/>
        </authorList>
    </citation>
    <scope>NUCLEOTIDE SEQUENCE [LARGE SCALE GENOMIC DNA]</scope>
    <source>
        <strain evidence="3">CCUG 67170</strain>
    </source>
</reference>
<dbReference type="CDD" id="cd00158">
    <property type="entry name" value="RHOD"/>
    <property type="match status" value="1"/>
</dbReference>
<protein>
    <submittedName>
        <fullName evidence="2">Rhodanese-like domain-containing protein</fullName>
    </submittedName>
</protein>
<dbReference type="PROSITE" id="PS00380">
    <property type="entry name" value="RHODANESE_1"/>
    <property type="match status" value="1"/>
</dbReference>
<dbReference type="PANTHER" id="PTHR43031:SF17">
    <property type="entry name" value="SULFURTRANSFERASE YTWF-RELATED"/>
    <property type="match status" value="1"/>
</dbReference>
<comment type="caution">
    <text evidence="2">The sequence shown here is derived from an EMBL/GenBank/DDBJ whole genome shotgun (WGS) entry which is preliminary data.</text>
</comment>
<dbReference type="PROSITE" id="PS50206">
    <property type="entry name" value="RHODANESE_3"/>
    <property type="match status" value="1"/>
</dbReference>